<comment type="caution">
    <text evidence="2">The sequence shown here is derived from an EMBL/GenBank/DDBJ whole genome shotgun (WGS) entry which is preliminary data.</text>
</comment>
<dbReference type="PANTHER" id="PTHR24413">
    <property type="entry name" value="SPECKLE-TYPE POZ PROTEIN"/>
    <property type="match status" value="1"/>
</dbReference>
<accession>A0A9Q0RGP9</accession>
<dbReference type="InterPro" id="IPR000210">
    <property type="entry name" value="BTB/POZ_dom"/>
</dbReference>
<organism evidence="2 3">
    <name type="scientific">Anaeramoeba ignava</name>
    <name type="common">Anaerobic marine amoeba</name>
    <dbReference type="NCBI Taxonomy" id="1746090"/>
    <lineage>
        <taxon>Eukaryota</taxon>
        <taxon>Metamonada</taxon>
        <taxon>Anaeramoebidae</taxon>
        <taxon>Anaeramoeba</taxon>
    </lineage>
</organism>
<reference evidence="2" key="1">
    <citation type="submission" date="2022-10" db="EMBL/GenBank/DDBJ databases">
        <title>Novel sulphate-reducing endosymbionts in the free-living metamonad Anaeramoeba.</title>
        <authorList>
            <person name="Jerlstrom-Hultqvist J."/>
            <person name="Cepicka I."/>
            <person name="Gallot-Lavallee L."/>
            <person name="Salas-Leiva D."/>
            <person name="Curtis B.A."/>
            <person name="Zahonova K."/>
            <person name="Pipaliya S."/>
            <person name="Dacks J."/>
            <person name="Roger A.J."/>
        </authorList>
    </citation>
    <scope>NUCLEOTIDE SEQUENCE</scope>
    <source>
        <strain evidence="2">BMAN</strain>
    </source>
</reference>
<name>A0A9Q0RGP9_ANAIG</name>
<dbReference type="CDD" id="cd18186">
    <property type="entry name" value="BTB_POZ_ZBTB_KLHL-like"/>
    <property type="match status" value="1"/>
</dbReference>
<dbReference type="AlphaFoldDB" id="A0A9Q0RGP9"/>
<dbReference type="InterPro" id="IPR011333">
    <property type="entry name" value="SKP1/BTB/POZ_sf"/>
</dbReference>
<proteinExistence type="predicted"/>
<dbReference type="PROSITE" id="PS50097">
    <property type="entry name" value="BTB"/>
    <property type="match status" value="2"/>
</dbReference>
<dbReference type="Gene3D" id="3.30.710.10">
    <property type="entry name" value="Potassium Channel Kv1.1, Chain A"/>
    <property type="match status" value="2"/>
</dbReference>
<dbReference type="Proteomes" id="UP001149090">
    <property type="component" value="Unassembled WGS sequence"/>
</dbReference>
<evidence type="ECO:0000313" key="3">
    <source>
        <dbReference type="Proteomes" id="UP001149090"/>
    </source>
</evidence>
<evidence type="ECO:0000313" key="2">
    <source>
        <dbReference type="EMBL" id="KAJ5079359.1"/>
    </source>
</evidence>
<dbReference type="EMBL" id="JAPDFW010000033">
    <property type="protein sequence ID" value="KAJ5079359.1"/>
    <property type="molecule type" value="Genomic_DNA"/>
</dbReference>
<dbReference type="Pfam" id="PF00651">
    <property type="entry name" value="BTB"/>
    <property type="match status" value="2"/>
</dbReference>
<dbReference type="OMA" id="NARTISC"/>
<sequence length="344" mass="41733">MGNDYYRHLNKMPYNYPHEEMTKSIRMNLSYNFKEAREFEEWSDFNIYVQKKTFPVHRFILVQRCPFFRDFFEDPTNKETEELRYDEKNHTIINKIIDWIYSGKIRVEFDEYEEILQEARFFQLYSLEKKLLESSLSKEENMDKVSQIKNARTISCQFFEYIGSDFEDCVNSENYSDVQFTVEGRNIYAHKVILCCRSQFFRSLFLLGFRESREDEIPISEISYISFLSLITFLYTGSVNYYKIKQMVELLAVADFYCIDDFKREIEIVFRDHLTQENALDVFMYAKYLNSNWLKLATKNYILSEYKYFLQKFSNDPNPDWKDELLPLLIEKSKNPNQKQTFFF</sequence>
<keyword evidence="3" id="KW-1185">Reference proteome</keyword>
<dbReference type="SUPFAM" id="SSF54695">
    <property type="entry name" value="POZ domain"/>
    <property type="match status" value="2"/>
</dbReference>
<dbReference type="OrthoDB" id="10249567at2759"/>
<evidence type="ECO:0000259" key="1">
    <source>
        <dbReference type="PROSITE" id="PS50097"/>
    </source>
</evidence>
<dbReference type="SMART" id="SM00225">
    <property type="entry name" value="BTB"/>
    <property type="match status" value="2"/>
</dbReference>
<gene>
    <name evidence="2" type="ORF">M0811_04380</name>
</gene>
<feature type="domain" description="BTB" evidence="1">
    <location>
        <begin position="176"/>
        <end position="243"/>
    </location>
</feature>
<feature type="domain" description="BTB" evidence="1">
    <location>
        <begin position="43"/>
        <end position="109"/>
    </location>
</feature>
<protein>
    <recommendedName>
        <fullName evidence="1">BTB domain-containing protein</fullName>
    </recommendedName>
</protein>